<gene>
    <name evidence="1" type="ORF">RirG_122630</name>
</gene>
<keyword evidence="2" id="KW-1185">Reference proteome</keyword>
<protein>
    <submittedName>
        <fullName evidence="1">Uncharacterized protein</fullName>
    </submittedName>
</protein>
<accession>A0A015JAL9</accession>
<dbReference type="EMBL" id="JEMT01018667">
    <property type="protein sequence ID" value="EXX66562.1"/>
    <property type="molecule type" value="Genomic_DNA"/>
</dbReference>
<reference evidence="1 2" key="1">
    <citation type="submission" date="2014-02" db="EMBL/GenBank/DDBJ databases">
        <title>Single nucleus genome sequencing reveals high similarity among nuclei of an endomycorrhizal fungus.</title>
        <authorList>
            <person name="Lin K."/>
            <person name="Geurts R."/>
            <person name="Zhang Z."/>
            <person name="Limpens E."/>
            <person name="Saunders D.G."/>
            <person name="Mu D."/>
            <person name="Pang E."/>
            <person name="Cao H."/>
            <person name="Cha H."/>
            <person name="Lin T."/>
            <person name="Zhou Q."/>
            <person name="Shang Y."/>
            <person name="Li Y."/>
            <person name="Ivanov S."/>
            <person name="Sharma T."/>
            <person name="Velzen R.V."/>
            <person name="Ruijter N.D."/>
            <person name="Aanen D.K."/>
            <person name="Win J."/>
            <person name="Kamoun S."/>
            <person name="Bisseling T."/>
            <person name="Huang S."/>
        </authorList>
    </citation>
    <scope>NUCLEOTIDE SEQUENCE [LARGE SCALE GENOMIC DNA]</scope>
    <source>
        <strain evidence="2">DAOM197198w</strain>
    </source>
</reference>
<proteinExistence type="predicted"/>
<dbReference type="HOGENOM" id="CLU_3015421_0_0_1"/>
<dbReference type="AlphaFoldDB" id="A0A015JAL9"/>
<dbReference type="Proteomes" id="UP000022910">
    <property type="component" value="Unassembled WGS sequence"/>
</dbReference>
<evidence type="ECO:0000313" key="2">
    <source>
        <dbReference type="Proteomes" id="UP000022910"/>
    </source>
</evidence>
<evidence type="ECO:0000313" key="1">
    <source>
        <dbReference type="EMBL" id="EXX66562.1"/>
    </source>
</evidence>
<comment type="caution">
    <text evidence="1">The sequence shown here is derived from an EMBL/GenBank/DDBJ whole genome shotgun (WGS) entry which is preliminary data.</text>
</comment>
<sequence>MHHNNISPKVHIRHSVTIPDFLGKHLFWKFFATSNRVVDILMKNLHKRVAELPVVS</sequence>
<name>A0A015JAL9_RHIIW</name>
<organism evidence="1 2">
    <name type="scientific">Rhizophagus irregularis (strain DAOM 197198w)</name>
    <name type="common">Glomus intraradices</name>
    <dbReference type="NCBI Taxonomy" id="1432141"/>
    <lineage>
        <taxon>Eukaryota</taxon>
        <taxon>Fungi</taxon>
        <taxon>Fungi incertae sedis</taxon>
        <taxon>Mucoromycota</taxon>
        <taxon>Glomeromycotina</taxon>
        <taxon>Glomeromycetes</taxon>
        <taxon>Glomerales</taxon>
        <taxon>Glomeraceae</taxon>
        <taxon>Rhizophagus</taxon>
    </lineage>
</organism>